<evidence type="ECO:0000313" key="3">
    <source>
        <dbReference type="EMBL" id="MFL9841761.1"/>
    </source>
</evidence>
<dbReference type="PANTHER" id="PTHR45947:SF3">
    <property type="entry name" value="SULFOQUINOVOSYL TRANSFERASE SQD2"/>
    <property type="match status" value="1"/>
</dbReference>
<name>A0ABW8YNA6_9SPHN</name>
<dbReference type="InterPro" id="IPR028098">
    <property type="entry name" value="Glyco_trans_4-like_N"/>
</dbReference>
<keyword evidence="4" id="KW-1185">Reference proteome</keyword>
<dbReference type="Gene3D" id="3.40.50.2000">
    <property type="entry name" value="Glycogen Phosphorylase B"/>
    <property type="match status" value="2"/>
</dbReference>
<dbReference type="EC" id="2.4.-.-" evidence="3"/>
<dbReference type="InterPro" id="IPR050194">
    <property type="entry name" value="Glycosyltransferase_grp1"/>
</dbReference>
<dbReference type="RefSeq" id="WP_408078772.1">
    <property type="nucleotide sequence ID" value="NZ_JBELQC010000002.1"/>
</dbReference>
<reference evidence="3 4" key="1">
    <citation type="submission" date="2024-06" db="EMBL/GenBank/DDBJ databases">
        <authorList>
            <person name="Kaempfer P."/>
            <person name="Viver T."/>
        </authorList>
    </citation>
    <scope>NUCLEOTIDE SEQUENCE [LARGE SCALE GENOMIC DNA]</scope>
    <source>
        <strain evidence="3 4">ST-64</strain>
    </source>
</reference>
<feature type="region of interest" description="Disordered" evidence="1">
    <location>
        <begin position="429"/>
        <end position="451"/>
    </location>
</feature>
<dbReference type="Pfam" id="PF13692">
    <property type="entry name" value="Glyco_trans_1_4"/>
    <property type="match status" value="1"/>
</dbReference>
<protein>
    <submittedName>
        <fullName evidence="3">Glycosyltransferase</fullName>
        <ecNumber evidence="3">2.4.-.-</ecNumber>
    </submittedName>
</protein>
<keyword evidence="3" id="KW-0808">Transferase</keyword>
<evidence type="ECO:0000259" key="2">
    <source>
        <dbReference type="Pfam" id="PF13439"/>
    </source>
</evidence>
<organism evidence="3 4">
    <name type="scientific">Sphingomonas plantiphila</name>
    <dbReference type="NCBI Taxonomy" id="3163295"/>
    <lineage>
        <taxon>Bacteria</taxon>
        <taxon>Pseudomonadati</taxon>
        <taxon>Pseudomonadota</taxon>
        <taxon>Alphaproteobacteria</taxon>
        <taxon>Sphingomonadales</taxon>
        <taxon>Sphingomonadaceae</taxon>
        <taxon>Sphingomonas</taxon>
    </lineage>
</organism>
<evidence type="ECO:0000256" key="1">
    <source>
        <dbReference type="SAM" id="MobiDB-lite"/>
    </source>
</evidence>
<feature type="domain" description="Glycosyltransferase subfamily 4-like N-terminal" evidence="2">
    <location>
        <begin position="53"/>
        <end position="210"/>
    </location>
</feature>
<dbReference type="Pfam" id="PF13439">
    <property type="entry name" value="Glyco_transf_4"/>
    <property type="match status" value="1"/>
</dbReference>
<proteinExistence type="predicted"/>
<keyword evidence="3" id="KW-0328">Glycosyltransferase</keyword>
<dbReference type="SUPFAM" id="SSF53756">
    <property type="entry name" value="UDP-Glycosyltransferase/glycogen phosphorylase"/>
    <property type="match status" value="1"/>
</dbReference>
<sequence length="451" mass="49725">MFVPCFTAAPGAAVRDDSSLLICDLTQSYSPAGGGGISTYLREKRDYVLNYTPHQLLQIVPGPEDRVTINGRHIFAEVGAKPVRGSPNYRFILRTDAVRALLAHYRPDIVESLCPWVLPWTAIRHRRDYPQTALVAGYRTDFPNAHVHRVVEAKAGRLVAGFMRMLAYGYAEITYREFDRVYTLSEDAQATLARKTITRTDVMPLGVDTHLFSPARRDPQYRTSLGFTGNGPLLVYAGRIDNEKRADRLVEMFRLLPADLGAKMVMIGDGKLRDRLAQDAADLPIAFPGFERDRAGLARALASSDIYVSAMADETFGISVLEAQASGLPVVGVASGAMPDRVPPGLGLLGPVDDPGAMAANVTRLWRDGAELVGARARAMAVERYGWDRTFERLFGTIYPQALARAHERLEEEGARIFRRRRRADGGVIDYARPRNGTGRTTEPPGSIARP</sequence>
<dbReference type="EMBL" id="JBELQC010000002">
    <property type="protein sequence ID" value="MFL9841761.1"/>
    <property type="molecule type" value="Genomic_DNA"/>
</dbReference>
<gene>
    <name evidence="3" type="ORF">ABS767_12365</name>
</gene>
<accession>A0ABW8YNA6</accession>
<evidence type="ECO:0000313" key="4">
    <source>
        <dbReference type="Proteomes" id="UP001629244"/>
    </source>
</evidence>
<dbReference type="PANTHER" id="PTHR45947">
    <property type="entry name" value="SULFOQUINOVOSYL TRANSFERASE SQD2"/>
    <property type="match status" value="1"/>
</dbReference>
<dbReference type="Proteomes" id="UP001629244">
    <property type="component" value="Unassembled WGS sequence"/>
</dbReference>
<comment type="caution">
    <text evidence="3">The sequence shown here is derived from an EMBL/GenBank/DDBJ whole genome shotgun (WGS) entry which is preliminary data.</text>
</comment>
<dbReference type="GO" id="GO:0016757">
    <property type="term" value="F:glycosyltransferase activity"/>
    <property type="evidence" value="ECO:0007669"/>
    <property type="project" value="UniProtKB-KW"/>
</dbReference>